<evidence type="ECO:0008006" key="3">
    <source>
        <dbReference type="Google" id="ProtNLM"/>
    </source>
</evidence>
<sequence>MPDETSLDRFVEAQTLAYPTALAEIRRGAKRSHWMWFIFPQIAGLGQSPTARHFAIRSLDEARAYLDNPVLGIRYVECVEALQDLTVSDPIAVFGEIDAMKLRSSLTLFEQARLLALFAAALDRWFAGKRDDATLSLLEEAPPSR</sequence>
<dbReference type="STRING" id="1515612.SKP52_00685"/>
<dbReference type="Proteomes" id="UP000030907">
    <property type="component" value="Chromosome"/>
</dbReference>
<dbReference type="Gene3D" id="1.25.40.380">
    <property type="entry name" value="Protein of unknown function DUF1810"/>
    <property type="match status" value="1"/>
</dbReference>
<dbReference type="HOGENOM" id="CLU_124534_0_0_5"/>
<accession>A0A0A7PAV4</accession>
<proteinExistence type="predicted"/>
<protein>
    <recommendedName>
        <fullName evidence="3">Calpastatin</fullName>
    </recommendedName>
</protein>
<reference evidence="1 2" key="1">
    <citation type="journal article" date="2015" name="Int. J. Syst. Evol. Microbiol.">
        <title>Description of Sphingopyxis fribergensis sp. nov. - a soil bacterium with the ability to degrade styrene and phenylacetic acid.</title>
        <authorList>
            <person name="Oelschlagel M."/>
            <person name="Ruckert C."/>
            <person name="Kalinowski J."/>
            <person name="Schmidt G."/>
            <person name="Schlomann M."/>
            <person name="Tischler D."/>
        </authorList>
    </citation>
    <scope>NUCLEOTIDE SEQUENCE [LARGE SCALE GENOMIC DNA]</scope>
    <source>
        <strain evidence="1 2">Kp5.2</strain>
    </source>
</reference>
<evidence type="ECO:0000313" key="1">
    <source>
        <dbReference type="EMBL" id="AJA07079.1"/>
    </source>
</evidence>
<keyword evidence="2" id="KW-1185">Reference proteome</keyword>
<dbReference type="OrthoDB" id="9801870at2"/>
<dbReference type="KEGG" id="sphk:SKP52_00685"/>
<evidence type="ECO:0000313" key="2">
    <source>
        <dbReference type="Proteomes" id="UP000030907"/>
    </source>
</evidence>
<dbReference type="RefSeq" id="WP_039570575.1">
    <property type="nucleotide sequence ID" value="NZ_CP009122.1"/>
</dbReference>
<dbReference type="AlphaFoldDB" id="A0A0A7PAV4"/>
<dbReference type="PIRSF" id="PIRSF008546">
    <property type="entry name" value="UCP008546"/>
    <property type="match status" value="1"/>
</dbReference>
<dbReference type="InterPro" id="IPR036287">
    <property type="entry name" value="Rv1873-like_sf"/>
</dbReference>
<organism evidence="1 2">
    <name type="scientific">Sphingopyxis fribergensis</name>
    <dbReference type="NCBI Taxonomy" id="1515612"/>
    <lineage>
        <taxon>Bacteria</taxon>
        <taxon>Pseudomonadati</taxon>
        <taxon>Pseudomonadota</taxon>
        <taxon>Alphaproteobacteria</taxon>
        <taxon>Sphingomonadales</taxon>
        <taxon>Sphingomonadaceae</taxon>
        <taxon>Sphingopyxis</taxon>
    </lineage>
</organism>
<gene>
    <name evidence="1" type="ORF">SKP52_00685</name>
</gene>
<dbReference type="EMBL" id="CP009122">
    <property type="protein sequence ID" value="AJA07079.1"/>
    <property type="molecule type" value="Genomic_DNA"/>
</dbReference>
<dbReference type="Pfam" id="PF08837">
    <property type="entry name" value="DUF1810"/>
    <property type="match status" value="1"/>
</dbReference>
<dbReference type="InterPro" id="IPR014937">
    <property type="entry name" value="DUF1810"/>
</dbReference>
<name>A0A0A7PAV4_9SPHN</name>
<dbReference type="SUPFAM" id="SSF140736">
    <property type="entry name" value="Rv1873-like"/>
    <property type="match status" value="1"/>
</dbReference>